<dbReference type="AlphaFoldDB" id="A0A1L7I3E7"/>
<evidence type="ECO:0000256" key="4">
    <source>
        <dbReference type="ARBA" id="ARBA00022801"/>
    </source>
</evidence>
<evidence type="ECO:0000256" key="8">
    <source>
        <dbReference type="RuleBase" id="RU364100"/>
    </source>
</evidence>
<dbReference type="Pfam" id="PF02586">
    <property type="entry name" value="SRAP"/>
    <property type="match status" value="1"/>
</dbReference>
<evidence type="ECO:0000313" key="9">
    <source>
        <dbReference type="EMBL" id="APU67665.1"/>
    </source>
</evidence>
<dbReference type="Proteomes" id="UP000186230">
    <property type="component" value="Chromosome"/>
</dbReference>
<dbReference type="KEGG" id="gfl:GRFL_0941"/>
<dbReference type="GO" id="GO:0016829">
    <property type="term" value="F:lyase activity"/>
    <property type="evidence" value="ECO:0007669"/>
    <property type="project" value="UniProtKB-KW"/>
</dbReference>
<dbReference type="OrthoDB" id="9782620at2"/>
<reference evidence="9 10" key="1">
    <citation type="submission" date="2016-07" db="EMBL/GenBank/DDBJ databases">
        <title>Multi-omics approach to identify versatile polysaccharide utilization systems of a marine flavobacterium Gramella flava.</title>
        <authorList>
            <person name="Tang K."/>
        </authorList>
    </citation>
    <scope>NUCLEOTIDE SEQUENCE [LARGE SCALE GENOMIC DNA]</scope>
    <source>
        <strain evidence="9 10">JLT2011</strain>
    </source>
</reference>
<protein>
    <recommendedName>
        <fullName evidence="8">Abasic site processing protein</fullName>
        <ecNumber evidence="8">3.4.-.-</ecNumber>
    </recommendedName>
</protein>
<accession>A0A1L7I3E7</accession>
<keyword evidence="5" id="KW-0190">Covalent protein-DNA linkage</keyword>
<keyword evidence="6" id="KW-0238">DNA-binding</keyword>
<dbReference type="Gene3D" id="3.90.1680.10">
    <property type="entry name" value="SOS response associated peptidase-like"/>
    <property type="match status" value="1"/>
</dbReference>
<dbReference type="InterPro" id="IPR003738">
    <property type="entry name" value="SRAP"/>
</dbReference>
<organism evidence="9 10">
    <name type="scientific">Christiangramia flava JLT2011</name>
    <dbReference type="NCBI Taxonomy" id="1229726"/>
    <lineage>
        <taxon>Bacteria</taxon>
        <taxon>Pseudomonadati</taxon>
        <taxon>Bacteroidota</taxon>
        <taxon>Flavobacteriia</taxon>
        <taxon>Flavobacteriales</taxon>
        <taxon>Flavobacteriaceae</taxon>
        <taxon>Christiangramia</taxon>
    </lineage>
</organism>
<dbReference type="EMBL" id="CP016359">
    <property type="protein sequence ID" value="APU67665.1"/>
    <property type="molecule type" value="Genomic_DNA"/>
</dbReference>
<keyword evidence="4 8" id="KW-0378">Hydrolase</keyword>
<dbReference type="GO" id="GO:0106300">
    <property type="term" value="P:protein-DNA covalent cross-linking repair"/>
    <property type="evidence" value="ECO:0007669"/>
    <property type="project" value="InterPro"/>
</dbReference>
<keyword evidence="10" id="KW-1185">Reference proteome</keyword>
<evidence type="ECO:0000256" key="5">
    <source>
        <dbReference type="ARBA" id="ARBA00023124"/>
    </source>
</evidence>
<dbReference type="InterPro" id="IPR036590">
    <property type="entry name" value="SRAP-like"/>
</dbReference>
<evidence type="ECO:0000256" key="6">
    <source>
        <dbReference type="ARBA" id="ARBA00023125"/>
    </source>
</evidence>
<dbReference type="GO" id="GO:0003697">
    <property type="term" value="F:single-stranded DNA binding"/>
    <property type="evidence" value="ECO:0007669"/>
    <property type="project" value="InterPro"/>
</dbReference>
<evidence type="ECO:0000256" key="2">
    <source>
        <dbReference type="ARBA" id="ARBA00022670"/>
    </source>
</evidence>
<keyword evidence="7" id="KW-0456">Lyase</keyword>
<keyword evidence="3" id="KW-0227">DNA damage</keyword>
<evidence type="ECO:0000256" key="3">
    <source>
        <dbReference type="ARBA" id="ARBA00022763"/>
    </source>
</evidence>
<sequence length="243" mass="28020">MCYKGSISKEERKLMGYGNKGKKGIRTIQPSYNVNAFSNPAIPIVAQDSPDYITTATWGLVPFWGKRDPEKFLKDSKYTLNARGEDFWETKSYKPYVQEGRCVILFDGFYEPHTFSSNKKQPFYCYVPNDAGDYNSRSILPIAGIYSIMDDEYYVSLVTTEANDFFAKVHNVKKRMPLVLDDKLVEEWIKPEQSKSVIDDLVRKGFTSKEFHAHAVSNDIYKRDFVRDGKDVIDPVQPIQNIF</sequence>
<dbReference type="RefSeq" id="WP_083643522.1">
    <property type="nucleotide sequence ID" value="NZ_AMRU01000020.1"/>
</dbReference>
<dbReference type="SUPFAM" id="SSF143081">
    <property type="entry name" value="BB1717-like"/>
    <property type="match status" value="1"/>
</dbReference>
<dbReference type="EC" id="3.4.-.-" evidence="8"/>
<name>A0A1L7I3E7_9FLAO</name>
<evidence type="ECO:0000256" key="7">
    <source>
        <dbReference type="ARBA" id="ARBA00023239"/>
    </source>
</evidence>
<dbReference type="PANTHER" id="PTHR13604">
    <property type="entry name" value="DC12-RELATED"/>
    <property type="match status" value="1"/>
</dbReference>
<gene>
    <name evidence="9" type="ORF">GRFL_0941</name>
</gene>
<evidence type="ECO:0000313" key="10">
    <source>
        <dbReference type="Proteomes" id="UP000186230"/>
    </source>
</evidence>
<dbReference type="GO" id="GO:0008233">
    <property type="term" value="F:peptidase activity"/>
    <property type="evidence" value="ECO:0007669"/>
    <property type="project" value="UniProtKB-KW"/>
</dbReference>
<comment type="similarity">
    <text evidence="1 8">Belongs to the SOS response-associated peptidase family.</text>
</comment>
<keyword evidence="2 8" id="KW-0645">Protease</keyword>
<dbReference type="PANTHER" id="PTHR13604:SF0">
    <property type="entry name" value="ABASIC SITE PROCESSING PROTEIN HMCES"/>
    <property type="match status" value="1"/>
</dbReference>
<dbReference type="GO" id="GO:0006508">
    <property type="term" value="P:proteolysis"/>
    <property type="evidence" value="ECO:0007669"/>
    <property type="project" value="UniProtKB-KW"/>
</dbReference>
<evidence type="ECO:0000256" key="1">
    <source>
        <dbReference type="ARBA" id="ARBA00008136"/>
    </source>
</evidence>
<proteinExistence type="inferred from homology"/>